<dbReference type="SUPFAM" id="SSF50129">
    <property type="entry name" value="GroES-like"/>
    <property type="match status" value="1"/>
</dbReference>
<dbReference type="FunFam" id="3.40.50.720:FF:000053">
    <property type="entry name" value="Quinone oxidoreductase 1"/>
    <property type="match status" value="1"/>
</dbReference>
<name>A0AAW2YWU9_9EUKA</name>
<dbReference type="PANTHER" id="PTHR48106">
    <property type="entry name" value="QUINONE OXIDOREDUCTASE PIG3-RELATED"/>
    <property type="match status" value="1"/>
</dbReference>
<dbReference type="GO" id="GO:0070402">
    <property type="term" value="F:NADPH binding"/>
    <property type="evidence" value="ECO:0007669"/>
    <property type="project" value="TreeGrafter"/>
</dbReference>
<keyword evidence="6" id="KW-1185">Reference proteome</keyword>
<evidence type="ECO:0000313" key="5">
    <source>
        <dbReference type="EMBL" id="KAL0481191.1"/>
    </source>
</evidence>
<dbReference type="GO" id="GO:0005829">
    <property type="term" value="C:cytosol"/>
    <property type="evidence" value="ECO:0007669"/>
    <property type="project" value="TreeGrafter"/>
</dbReference>
<dbReference type="EMBL" id="JAOPGA020000734">
    <property type="protein sequence ID" value="KAL0481191.1"/>
    <property type="molecule type" value="Genomic_DNA"/>
</dbReference>
<dbReference type="SMART" id="SM00829">
    <property type="entry name" value="PKS_ER"/>
    <property type="match status" value="1"/>
</dbReference>
<keyword evidence="2" id="KW-0560">Oxidoreductase</keyword>
<dbReference type="Gene3D" id="3.90.180.10">
    <property type="entry name" value="Medium-chain alcohol dehydrogenases, catalytic domain"/>
    <property type="match status" value="1"/>
</dbReference>
<protein>
    <recommendedName>
        <fullName evidence="3">Probable quinone oxidoreductase</fullName>
    </recommendedName>
</protein>
<dbReference type="InterPro" id="IPR002364">
    <property type="entry name" value="Quin_OxRdtase/zeta-crystal_CS"/>
</dbReference>
<dbReference type="InterPro" id="IPR036291">
    <property type="entry name" value="NAD(P)-bd_dom_sf"/>
</dbReference>
<gene>
    <name evidence="5" type="ORF">AKO1_012651</name>
</gene>
<dbReference type="PROSITE" id="PS01162">
    <property type="entry name" value="QOR_ZETA_CRYSTAL"/>
    <property type="match status" value="1"/>
</dbReference>
<dbReference type="InterPro" id="IPR020843">
    <property type="entry name" value="ER"/>
</dbReference>
<evidence type="ECO:0000256" key="2">
    <source>
        <dbReference type="ARBA" id="ARBA00023002"/>
    </source>
</evidence>
<evidence type="ECO:0000256" key="1">
    <source>
        <dbReference type="ARBA" id="ARBA00022857"/>
    </source>
</evidence>
<organism evidence="5 6">
    <name type="scientific">Acrasis kona</name>
    <dbReference type="NCBI Taxonomy" id="1008807"/>
    <lineage>
        <taxon>Eukaryota</taxon>
        <taxon>Discoba</taxon>
        <taxon>Heterolobosea</taxon>
        <taxon>Tetramitia</taxon>
        <taxon>Eutetramitia</taxon>
        <taxon>Acrasidae</taxon>
        <taxon>Acrasis</taxon>
    </lineage>
</organism>
<feature type="domain" description="Enoyl reductase (ER)" evidence="4">
    <location>
        <begin position="10"/>
        <end position="320"/>
    </location>
</feature>
<sequence>MNAIAIDENGGVEVLNYTSVPKPTASSDQVLVKTTYSTVNFIDCYFRSGLYKVDQFPYILGSDGSGVIEQVGDGVKDLKVGDSVAFFGRGSYAEYVPVSEKSAVKIPEGISMETAAACMVNGLTGYYLTHETYKVQKGDYVLVHAAAGGTGQYIVQLAKHLGGVVIGTVGSDEKIQIAKEMGCDHVINYKTQDVVQQVQEITNGQKCRVSYDGIGKTTFETSLNSLGPRGWFVSFGNASGAAPLLNPLDLTSRGSLIFTRPSLAHHVPDRATFVDMSNKLFSLVKQGVVKVNIHKTFDLKDTKEAHLEIQGAKTLGKILLKV</sequence>
<dbReference type="Proteomes" id="UP001431209">
    <property type="component" value="Unassembled WGS sequence"/>
</dbReference>
<dbReference type="InterPro" id="IPR047618">
    <property type="entry name" value="QOR-like"/>
</dbReference>
<dbReference type="GO" id="GO:0035925">
    <property type="term" value="F:mRNA 3'-UTR AU-rich region binding"/>
    <property type="evidence" value="ECO:0007669"/>
    <property type="project" value="TreeGrafter"/>
</dbReference>
<dbReference type="Gene3D" id="3.40.50.720">
    <property type="entry name" value="NAD(P)-binding Rossmann-like Domain"/>
    <property type="match status" value="1"/>
</dbReference>
<evidence type="ECO:0000256" key="3">
    <source>
        <dbReference type="ARBA" id="ARBA00070796"/>
    </source>
</evidence>
<comment type="caution">
    <text evidence="5">The sequence shown here is derived from an EMBL/GenBank/DDBJ whole genome shotgun (WGS) entry which is preliminary data.</text>
</comment>
<evidence type="ECO:0000313" key="6">
    <source>
        <dbReference type="Proteomes" id="UP001431209"/>
    </source>
</evidence>
<dbReference type="PANTHER" id="PTHR48106:SF13">
    <property type="entry name" value="QUINONE OXIDOREDUCTASE-RELATED"/>
    <property type="match status" value="1"/>
</dbReference>
<dbReference type="InterPro" id="IPR011032">
    <property type="entry name" value="GroES-like_sf"/>
</dbReference>
<dbReference type="SUPFAM" id="SSF51735">
    <property type="entry name" value="NAD(P)-binding Rossmann-fold domains"/>
    <property type="match status" value="1"/>
</dbReference>
<reference evidence="5 6" key="1">
    <citation type="submission" date="2024-03" db="EMBL/GenBank/DDBJ databases">
        <title>The Acrasis kona genome and developmental transcriptomes reveal deep origins of eukaryotic multicellular pathways.</title>
        <authorList>
            <person name="Sheikh S."/>
            <person name="Fu C.-J."/>
            <person name="Brown M.W."/>
            <person name="Baldauf S.L."/>
        </authorList>
    </citation>
    <scope>NUCLEOTIDE SEQUENCE [LARGE SCALE GENOMIC DNA]</scope>
    <source>
        <strain evidence="5 6">ATCC MYA-3509</strain>
    </source>
</reference>
<dbReference type="Pfam" id="PF00107">
    <property type="entry name" value="ADH_zinc_N"/>
    <property type="match status" value="1"/>
</dbReference>
<dbReference type="AlphaFoldDB" id="A0AAW2YWU9"/>
<keyword evidence="1" id="KW-0521">NADP</keyword>
<accession>A0AAW2YWU9</accession>
<dbReference type="InterPro" id="IPR013154">
    <property type="entry name" value="ADH-like_N"/>
</dbReference>
<dbReference type="Pfam" id="PF08240">
    <property type="entry name" value="ADH_N"/>
    <property type="match status" value="1"/>
</dbReference>
<dbReference type="GO" id="GO:0008270">
    <property type="term" value="F:zinc ion binding"/>
    <property type="evidence" value="ECO:0007669"/>
    <property type="project" value="InterPro"/>
</dbReference>
<dbReference type="InterPro" id="IPR013149">
    <property type="entry name" value="ADH-like_C"/>
</dbReference>
<dbReference type="GO" id="GO:0003960">
    <property type="term" value="F:quinone reductase (NADPH) activity"/>
    <property type="evidence" value="ECO:0007669"/>
    <property type="project" value="InterPro"/>
</dbReference>
<evidence type="ECO:0000259" key="4">
    <source>
        <dbReference type="SMART" id="SM00829"/>
    </source>
</evidence>
<proteinExistence type="predicted"/>
<dbReference type="CDD" id="cd05286">
    <property type="entry name" value="QOR2"/>
    <property type="match status" value="1"/>
</dbReference>